<evidence type="ECO:0000259" key="1">
    <source>
        <dbReference type="Pfam" id="PF04149"/>
    </source>
</evidence>
<proteinExistence type="predicted"/>
<organism evidence="2 3">
    <name type="scientific">Streptomyces marokkonensis</name>
    <dbReference type="NCBI Taxonomy" id="324855"/>
    <lineage>
        <taxon>Bacteria</taxon>
        <taxon>Bacillati</taxon>
        <taxon>Actinomycetota</taxon>
        <taxon>Actinomycetes</taxon>
        <taxon>Kitasatosporales</taxon>
        <taxon>Streptomycetaceae</taxon>
        <taxon>Streptomyces</taxon>
    </lineage>
</organism>
<keyword evidence="3" id="KW-1185">Reference proteome</keyword>
<gene>
    <name evidence="2" type="ORF">GCM10022384_17980</name>
</gene>
<evidence type="ECO:0000313" key="2">
    <source>
        <dbReference type="EMBL" id="GAA3966862.1"/>
    </source>
</evidence>
<protein>
    <submittedName>
        <fullName evidence="2">DUF397 domain-containing protein</fullName>
    </submittedName>
</protein>
<sequence>MHWQKSSHSGGGDGDACVEIAPLLTHVAVRDSKAPARATLSIPIPSFMAFIVALKK</sequence>
<comment type="caution">
    <text evidence="2">The sequence shown here is derived from an EMBL/GenBank/DDBJ whole genome shotgun (WGS) entry which is preliminary data.</text>
</comment>
<accession>A0ABP7PJV2</accession>
<name>A0ABP7PJV2_9ACTN</name>
<dbReference type="Proteomes" id="UP001500034">
    <property type="component" value="Unassembled WGS sequence"/>
</dbReference>
<dbReference type="Pfam" id="PF04149">
    <property type="entry name" value="DUF397"/>
    <property type="match status" value="1"/>
</dbReference>
<evidence type="ECO:0000313" key="3">
    <source>
        <dbReference type="Proteomes" id="UP001500034"/>
    </source>
</evidence>
<dbReference type="EMBL" id="BAABCQ010000024">
    <property type="protein sequence ID" value="GAA3966862.1"/>
    <property type="molecule type" value="Genomic_DNA"/>
</dbReference>
<feature type="domain" description="DUF397" evidence="1">
    <location>
        <begin position="2"/>
        <end position="55"/>
    </location>
</feature>
<dbReference type="InterPro" id="IPR007278">
    <property type="entry name" value="DUF397"/>
</dbReference>
<reference evidence="3" key="1">
    <citation type="journal article" date="2019" name="Int. J. Syst. Evol. Microbiol.">
        <title>The Global Catalogue of Microorganisms (GCM) 10K type strain sequencing project: providing services to taxonomists for standard genome sequencing and annotation.</title>
        <authorList>
            <consortium name="The Broad Institute Genomics Platform"/>
            <consortium name="The Broad Institute Genome Sequencing Center for Infectious Disease"/>
            <person name="Wu L."/>
            <person name="Ma J."/>
        </authorList>
    </citation>
    <scope>NUCLEOTIDE SEQUENCE [LARGE SCALE GENOMIC DNA]</scope>
    <source>
        <strain evidence="3">JCM 17027</strain>
    </source>
</reference>
<dbReference type="RefSeq" id="WP_345590779.1">
    <property type="nucleotide sequence ID" value="NZ_BAABCQ010000024.1"/>
</dbReference>